<dbReference type="Proteomes" id="UP000234681">
    <property type="component" value="Chromosome 3"/>
</dbReference>
<evidence type="ECO:0000259" key="21">
    <source>
        <dbReference type="PROSITE" id="PS50115"/>
    </source>
</evidence>
<dbReference type="GO" id="GO:0008270">
    <property type="term" value="F:zinc ion binding"/>
    <property type="evidence" value="ECO:0007669"/>
    <property type="project" value="UniProtKB-KW"/>
</dbReference>
<evidence type="ECO:0000256" key="11">
    <source>
        <dbReference type="ARBA" id="ARBA00022927"/>
    </source>
</evidence>
<keyword evidence="11" id="KW-0653">Protein transport</keyword>
<keyword evidence="5" id="KW-0963">Cytoplasm</keyword>
<evidence type="ECO:0000256" key="17">
    <source>
        <dbReference type="ARBA" id="ARBA00077418"/>
    </source>
</evidence>
<evidence type="ECO:0000256" key="14">
    <source>
        <dbReference type="ARBA" id="ARBA00058112"/>
    </source>
</evidence>
<evidence type="ECO:0000313" key="24">
    <source>
        <dbReference type="RGD" id="708452"/>
    </source>
</evidence>
<dbReference type="FunFam" id="1.10.220.150:FF:000008">
    <property type="entry name" value="ADP-ribosylation factor GTPase activating protein 1"/>
    <property type="match status" value="1"/>
</dbReference>
<dbReference type="CDD" id="cd08830">
    <property type="entry name" value="ArfGap_ArfGap1"/>
    <property type="match status" value="1"/>
</dbReference>
<dbReference type="GO" id="GO:0015031">
    <property type="term" value="P:protein transport"/>
    <property type="evidence" value="ECO:0007669"/>
    <property type="project" value="UniProtKB-KW"/>
</dbReference>
<dbReference type="InterPro" id="IPR037278">
    <property type="entry name" value="ARFGAP/RecO"/>
</dbReference>
<feature type="domain" description="Arf-GAP" evidence="21">
    <location>
        <begin position="7"/>
        <end position="124"/>
    </location>
</feature>
<evidence type="ECO:0000256" key="15">
    <source>
        <dbReference type="ARBA" id="ARBA00064419"/>
    </source>
</evidence>
<evidence type="ECO:0000256" key="16">
    <source>
        <dbReference type="ARBA" id="ARBA00071258"/>
    </source>
</evidence>
<comment type="subcellular location">
    <subcellularLocation>
        <location evidence="1">Cytoplasm</location>
    </subcellularLocation>
    <subcellularLocation>
        <location evidence="2">Golgi apparatus</location>
    </subcellularLocation>
</comment>
<keyword evidence="7" id="KW-0479">Metal-binding</keyword>
<dbReference type="PANTHER" id="PTHR46395:SF1">
    <property type="entry name" value="ADP-RIBOSYLATION FACTOR GTPASE-ACTIVATING PROTEIN 1"/>
    <property type="match status" value="1"/>
</dbReference>
<dbReference type="AlphaFoldDB" id="A6KM65"/>
<dbReference type="InterPro" id="IPR001164">
    <property type="entry name" value="ArfGAP_dom"/>
</dbReference>
<dbReference type="RGD" id="708452">
    <property type="gene designation" value="Arfgap1"/>
</dbReference>
<comment type="function">
    <text evidence="14">GTPase-activating protein (GAP) for the ADP ribosylation factor 1 (ARF1). Involved in membrane trafficking and /or vesicle transport. Promotes hydrolysis of the ARF1-bound GTP and thus, is required for the dissociation of coat proteins from Golgi-derived membranes and vesicles, a prerequisite for vesicle's fusion with target compartment. Probably regulates ARF1-mediated transport via its interaction with the KDELR proteins and TMED2. Overexpression induces the redistribution of the entire Golgi complex to the endoplasmic reticulum, as when ARF1 is deactivated. Its activity is stimulated by phosphoinosides and inhibited by phosphatidylcholine.</text>
</comment>
<keyword evidence="10" id="KW-0931">ER-Golgi transport</keyword>
<evidence type="ECO:0000313" key="23">
    <source>
        <dbReference type="Proteomes" id="UP000234681"/>
    </source>
</evidence>
<dbReference type="PANTHER" id="PTHR46395">
    <property type="entry name" value="ADP-RIBOSYLATION FACTOR GTPASE-ACTIVATING PROTEIN 1"/>
    <property type="match status" value="1"/>
</dbReference>
<evidence type="ECO:0000256" key="20">
    <source>
        <dbReference type="SAM" id="MobiDB-lite"/>
    </source>
</evidence>
<evidence type="ECO:0000256" key="5">
    <source>
        <dbReference type="ARBA" id="ARBA00022490"/>
    </source>
</evidence>
<protein>
    <recommendedName>
        <fullName evidence="16">ADP-ribosylation factor GTPase-activating protein 1</fullName>
    </recommendedName>
    <alternativeName>
        <fullName evidence="18">ADP-ribosylation factor 1 GTPase-activating protein</fullName>
    </alternativeName>
    <alternativeName>
        <fullName evidence="17">ARF1-directed GTPase-activating protein</fullName>
    </alternativeName>
</protein>
<feature type="compositionally biased region" description="Polar residues" evidence="20">
    <location>
        <begin position="126"/>
        <end position="144"/>
    </location>
</feature>
<keyword evidence="12" id="KW-0007">Acetylation</keyword>
<evidence type="ECO:0000256" key="9">
    <source>
        <dbReference type="ARBA" id="ARBA00022833"/>
    </source>
</evidence>
<dbReference type="Gene3D" id="1.10.220.150">
    <property type="entry name" value="Arf GTPase activating protein"/>
    <property type="match status" value="1"/>
</dbReference>
<keyword evidence="3" id="KW-0813">Transport</keyword>
<name>A6KM65_RAT</name>
<dbReference type="SUPFAM" id="SSF57863">
    <property type="entry name" value="ArfGap/RecO-like zinc finger"/>
    <property type="match status" value="1"/>
</dbReference>
<dbReference type="SMART" id="SM00105">
    <property type="entry name" value="ArfGap"/>
    <property type="match status" value="1"/>
</dbReference>
<evidence type="ECO:0000256" key="2">
    <source>
        <dbReference type="ARBA" id="ARBA00004555"/>
    </source>
</evidence>
<dbReference type="PROSITE" id="PS50115">
    <property type="entry name" value="ARFGAP"/>
    <property type="match status" value="1"/>
</dbReference>
<comment type="subunit">
    <text evidence="15">Interacts with ARF1. Interacts with the COPI coat proteins, KDELR1 and TMED2. It is probably a component of the COPI coat protein complex. The interaction with TMED2 inhibits the GAP activity.</text>
</comment>
<dbReference type="GO" id="GO:0016192">
    <property type="term" value="P:vesicle-mediated transport"/>
    <property type="evidence" value="ECO:0007669"/>
    <property type="project" value="UniProtKB-KW"/>
</dbReference>
<gene>
    <name evidence="22 24" type="primary">Arfgap1</name>
    <name evidence="22" type="ORF">rCG_38551</name>
</gene>
<sequence length="268" mass="29846">MASPRTRKVLKEVRAQDENNVCFECGAFNPQWVSVTYGIWICLECSGRHRGLGVHLSFVRSVTMDKWKDIELEKMKAGGNAKFREFLEAQDDYEPSWSLQDKYSSRAAALFRDKVATLAEGKEWSLESSPAQNWTPPQPKTLQFTAHRPAGQPQNVTTSGDKAFEDWLNDDLGSYQGAQENRYVGFGNTVPPQKREDDFLNSAMSSLYSGWSSFTTGASKFASAAKEGATKFGSQASQKASELGHSLNENVLKPAQEKVWVAPKSRCL</sequence>
<keyword evidence="4" id="KW-0343">GTPase activation</keyword>
<organism evidence="22 23">
    <name type="scientific">Rattus norvegicus</name>
    <name type="common">Rat</name>
    <dbReference type="NCBI Taxonomy" id="10116"/>
    <lineage>
        <taxon>Eukaryota</taxon>
        <taxon>Metazoa</taxon>
        <taxon>Chordata</taxon>
        <taxon>Craniata</taxon>
        <taxon>Vertebrata</taxon>
        <taxon>Euteleostomi</taxon>
        <taxon>Mammalia</taxon>
        <taxon>Eutheria</taxon>
        <taxon>Euarchontoglires</taxon>
        <taxon>Glires</taxon>
        <taxon>Rodentia</taxon>
        <taxon>Myomorpha</taxon>
        <taxon>Muroidea</taxon>
        <taxon>Muridae</taxon>
        <taxon>Murinae</taxon>
        <taxon>Rattus</taxon>
    </lineage>
</organism>
<evidence type="ECO:0000256" key="6">
    <source>
        <dbReference type="ARBA" id="ARBA00022553"/>
    </source>
</evidence>
<keyword evidence="8 19" id="KW-0863">Zinc-finger</keyword>
<dbReference type="GO" id="GO:0005794">
    <property type="term" value="C:Golgi apparatus"/>
    <property type="evidence" value="ECO:0007669"/>
    <property type="project" value="UniProtKB-SubCell"/>
</dbReference>
<keyword evidence="6" id="KW-0597">Phosphoprotein</keyword>
<accession>A6KM65</accession>
<evidence type="ECO:0000256" key="1">
    <source>
        <dbReference type="ARBA" id="ARBA00004496"/>
    </source>
</evidence>
<evidence type="ECO:0000256" key="12">
    <source>
        <dbReference type="ARBA" id="ARBA00022990"/>
    </source>
</evidence>
<dbReference type="Pfam" id="PF01412">
    <property type="entry name" value="ArfGap"/>
    <property type="match status" value="1"/>
</dbReference>
<evidence type="ECO:0000256" key="18">
    <source>
        <dbReference type="ARBA" id="ARBA00081514"/>
    </source>
</evidence>
<evidence type="ECO:0000256" key="8">
    <source>
        <dbReference type="ARBA" id="ARBA00022771"/>
    </source>
</evidence>
<evidence type="ECO:0000313" key="22">
    <source>
        <dbReference type="EMBL" id="EDL88772.1"/>
    </source>
</evidence>
<evidence type="ECO:0000256" key="3">
    <source>
        <dbReference type="ARBA" id="ARBA00022448"/>
    </source>
</evidence>
<reference evidence="23" key="1">
    <citation type="submission" date="2005-09" db="EMBL/GenBank/DDBJ databases">
        <authorList>
            <person name="Mural R.J."/>
            <person name="Li P.W."/>
            <person name="Adams M.D."/>
            <person name="Amanatides P.G."/>
            <person name="Baden-Tillson H."/>
            <person name="Barnstead M."/>
            <person name="Chin S.H."/>
            <person name="Dew I."/>
            <person name="Evans C.A."/>
            <person name="Ferriera S."/>
            <person name="Flanigan M."/>
            <person name="Fosler C."/>
            <person name="Glodek A."/>
            <person name="Gu Z."/>
            <person name="Holt R.A."/>
            <person name="Jennings D."/>
            <person name="Kraft C.L."/>
            <person name="Lu F."/>
            <person name="Nguyen T."/>
            <person name="Nusskern D.R."/>
            <person name="Pfannkoch C.M."/>
            <person name="Sitter C."/>
            <person name="Sutton G.G."/>
            <person name="Venter J.C."/>
            <person name="Wang Z."/>
            <person name="Woodage T."/>
            <person name="Zheng X.H."/>
            <person name="Zhong F."/>
        </authorList>
    </citation>
    <scope>NUCLEOTIDE SEQUENCE [LARGE SCALE GENOMIC DNA]</scope>
    <source>
        <strain>BN</strain>
        <strain evidence="23">Sprague-Dawley</strain>
    </source>
</reference>
<dbReference type="PRINTS" id="PR00405">
    <property type="entry name" value="REVINTRACTNG"/>
</dbReference>
<dbReference type="EMBL" id="CH474066">
    <property type="protein sequence ID" value="EDL88772.1"/>
    <property type="molecule type" value="Genomic_DNA"/>
</dbReference>
<dbReference type="GO" id="GO:0005096">
    <property type="term" value="F:GTPase activator activity"/>
    <property type="evidence" value="ECO:0007669"/>
    <property type="project" value="UniProtKB-KW"/>
</dbReference>
<evidence type="ECO:0000256" key="19">
    <source>
        <dbReference type="PROSITE-ProRule" id="PRU00288"/>
    </source>
</evidence>
<dbReference type="InterPro" id="IPR038508">
    <property type="entry name" value="ArfGAP_dom_sf"/>
</dbReference>
<keyword evidence="9" id="KW-0862">Zinc</keyword>
<evidence type="ECO:0000256" key="13">
    <source>
        <dbReference type="ARBA" id="ARBA00023034"/>
    </source>
</evidence>
<evidence type="ECO:0000256" key="7">
    <source>
        <dbReference type="ARBA" id="ARBA00022723"/>
    </source>
</evidence>
<proteinExistence type="predicted"/>
<evidence type="ECO:0000256" key="10">
    <source>
        <dbReference type="ARBA" id="ARBA00022892"/>
    </source>
</evidence>
<evidence type="ECO:0000256" key="4">
    <source>
        <dbReference type="ARBA" id="ARBA00022468"/>
    </source>
</evidence>
<feature type="region of interest" description="Disordered" evidence="20">
    <location>
        <begin position="126"/>
        <end position="161"/>
    </location>
</feature>
<keyword evidence="13" id="KW-0333">Golgi apparatus</keyword>